<keyword evidence="7" id="KW-0131">Cell cycle</keyword>
<sequence>MPRRTTQKKKPVKNGSGWIDSQFARASRRVTAEDLIARDDAGGSSAPKRQDGAALWDRCQPTTADALAVHKKKVDEVRGWLTHFFSRGQSQALASKVLVLIGPSGCGKTATLRVVCRELNCTILEWINPVSQQRVAFDRAGEVWWESQRAQFQSFLLRSRKYRALSIGDTTATTSKQLILVEDLPNYLRSQHEVPAFHDLLRSYNAAAVAPLVFVLTEEHLGSLGHAVSRLFPTVVELQGVFNTIRFNPVAPTKMEKALTTMCTIAKIDAPRSSLKEIALQADGDIRAACNALQFLHRPRRGAALPKQTRKRSKRSKTRAASSSSSSSAPSAAKAVRGRDTSMRLFHAVGRILRARRRPPASSGGPSQDPRPKTPKFMTQQPWSQSPVASQSSTPPTLSPVRSQPAAARRRPPDAGGGGGGLLMTTPAPVQLPPHLQHMHRDPLDAVTTPEETLRQSCVSTQRFSQFLHQNYIDYFADFEDLLQAADAFSCADLFNTDSAANSSVASEYFGMTLARELVFCNTSPLVSGWRPLRKPVDFDAARTHNLVASLTRFAHDRSIWRPVSFTDRDRDVADDDDDEDDGDDNDVGGVDEKEVGQAEARAEQTRQVGGDAGGATRSQSTSPSSTRAPSRVRHSQPAATASTASTNHTKDSSSSSGSSGSGMGSQQTGPTVVHTSVLSTSETCTSRVFSMQRARPAVEEDISDFTDSDE</sequence>
<dbReference type="GO" id="GO:0003689">
    <property type="term" value="F:DNA clamp loader activity"/>
    <property type="evidence" value="ECO:0007669"/>
    <property type="project" value="TreeGrafter"/>
</dbReference>
<evidence type="ECO:0000256" key="8">
    <source>
        <dbReference type="SAM" id="MobiDB-lite"/>
    </source>
</evidence>
<dbReference type="OrthoDB" id="10265971at2759"/>
<gene>
    <name evidence="10" type="ORF">PTSG_01094</name>
</gene>
<feature type="compositionally biased region" description="Polar residues" evidence="8">
    <location>
        <begin position="377"/>
        <end position="402"/>
    </location>
</feature>
<dbReference type="GO" id="GO:0005524">
    <property type="term" value="F:ATP binding"/>
    <property type="evidence" value="ECO:0007669"/>
    <property type="project" value="UniProtKB-KW"/>
</dbReference>
<dbReference type="OMA" id="CTILEWI"/>
<keyword evidence="4" id="KW-0227">DNA damage</keyword>
<evidence type="ECO:0000256" key="5">
    <source>
        <dbReference type="ARBA" id="ARBA00022840"/>
    </source>
</evidence>
<feature type="compositionally biased region" description="Acidic residues" evidence="8">
    <location>
        <begin position="573"/>
        <end position="587"/>
    </location>
</feature>
<dbReference type="PANTHER" id="PTHR12172">
    <property type="entry name" value="CELL CYCLE CHECKPOINT PROTEIN RAD17"/>
    <property type="match status" value="1"/>
</dbReference>
<proteinExistence type="inferred from homology"/>
<dbReference type="InterPro" id="IPR003593">
    <property type="entry name" value="AAA+_ATPase"/>
</dbReference>
<keyword evidence="11" id="KW-1185">Reference proteome</keyword>
<evidence type="ECO:0000259" key="9">
    <source>
        <dbReference type="SMART" id="SM00382"/>
    </source>
</evidence>
<feature type="compositionally biased region" description="Basic and acidic residues" evidence="8">
    <location>
        <begin position="591"/>
        <end position="605"/>
    </location>
</feature>
<evidence type="ECO:0000256" key="6">
    <source>
        <dbReference type="ARBA" id="ARBA00023242"/>
    </source>
</evidence>
<feature type="compositionally biased region" description="Low complexity" evidence="8">
    <location>
        <begin position="639"/>
        <end position="659"/>
    </location>
</feature>
<dbReference type="SUPFAM" id="SSF52540">
    <property type="entry name" value="P-loop containing nucleoside triphosphate hydrolases"/>
    <property type="match status" value="1"/>
</dbReference>
<dbReference type="InParanoid" id="F2U0S9"/>
<dbReference type="EMBL" id="GL832958">
    <property type="protein sequence ID" value="EGD80503.1"/>
    <property type="molecule type" value="Genomic_DNA"/>
</dbReference>
<name>F2U0S9_SALR5</name>
<dbReference type="Proteomes" id="UP000007799">
    <property type="component" value="Unassembled WGS sequence"/>
</dbReference>
<evidence type="ECO:0000256" key="4">
    <source>
        <dbReference type="ARBA" id="ARBA00022763"/>
    </source>
</evidence>
<feature type="compositionally biased region" description="Polar residues" evidence="8">
    <location>
        <begin position="667"/>
        <end position="683"/>
    </location>
</feature>
<dbReference type="FunCoup" id="F2U0S9">
    <property type="interactions" value="1489"/>
</dbReference>
<feature type="region of interest" description="Disordered" evidence="8">
    <location>
        <begin position="35"/>
        <end position="54"/>
    </location>
</feature>
<dbReference type="GO" id="GO:0005634">
    <property type="term" value="C:nucleus"/>
    <property type="evidence" value="ECO:0007669"/>
    <property type="project" value="UniProtKB-SubCell"/>
</dbReference>
<dbReference type="Gene3D" id="3.40.50.300">
    <property type="entry name" value="P-loop containing nucleotide triphosphate hydrolases"/>
    <property type="match status" value="1"/>
</dbReference>
<dbReference type="GO" id="GO:0000077">
    <property type="term" value="P:DNA damage checkpoint signaling"/>
    <property type="evidence" value="ECO:0007669"/>
    <property type="project" value="TreeGrafter"/>
</dbReference>
<dbReference type="GO" id="GO:0033314">
    <property type="term" value="P:mitotic DNA replication checkpoint signaling"/>
    <property type="evidence" value="ECO:0007669"/>
    <property type="project" value="TreeGrafter"/>
</dbReference>
<evidence type="ECO:0000313" key="10">
    <source>
        <dbReference type="EMBL" id="EGD80503.1"/>
    </source>
</evidence>
<keyword evidence="5" id="KW-0067">ATP-binding</keyword>
<dbReference type="GO" id="GO:0003682">
    <property type="term" value="F:chromatin binding"/>
    <property type="evidence" value="ECO:0007669"/>
    <property type="project" value="TreeGrafter"/>
</dbReference>
<dbReference type="Pfam" id="PF03215">
    <property type="entry name" value="Rad17"/>
    <property type="match status" value="1"/>
</dbReference>
<dbReference type="RefSeq" id="XP_004997064.1">
    <property type="nucleotide sequence ID" value="XM_004997007.1"/>
</dbReference>
<evidence type="ECO:0000256" key="7">
    <source>
        <dbReference type="ARBA" id="ARBA00023306"/>
    </source>
</evidence>
<feature type="domain" description="AAA+ ATPase" evidence="9">
    <location>
        <begin position="94"/>
        <end position="242"/>
    </location>
</feature>
<feature type="compositionally biased region" description="Acidic residues" evidence="8">
    <location>
        <begin position="700"/>
        <end position="711"/>
    </location>
</feature>
<dbReference type="eggNOG" id="KOG1970">
    <property type="taxonomic scope" value="Eukaryota"/>
</dbReference>
<evidence type="ECO:0000256" key="3">
    <source>
        <dbReference type="ARBA" id="ARBA00022741"/>
    </source>
</evidence>
<comment type="similarity">
    <text evidence="2">Belongs to the rad17/RAD24 family.</text>
</comment>
<dbReference type="SMART" id="SM00382">
    <property type="entry name" value="AAA"/>
    <property type="match status" value="1"/>
</dbReference>
<dbReference type="InterPro" id="IPR004582">
    <property type="entry name" value="Checkpoint_prot_Rad17_Rad24"/>
</dbReference>
<feature type="region of interest" description="Disordered" evidence="8">
    <location>
        <begin position="692"/>
        <end position="711"/>
    </location>
</feature>
<protein>
    <recommendedName>
        <fullName evidence="9">AAA+ ATPase domain-containing protein</fullName>
    </recommendedName>
</protein>
<keyword evidence="6" id="KW-0539">Nucleus</keyword>
<dbReference type="InterPro" id="IPR027417">
    <property type="entry name" value="P-loop_NTPase"/>
</dbReference>
<evidence type="ECO:0000313" key="11">
    <source>
        <dbReference type="Proteomes" id="UP000007799"/>
    </source>
</evidence>
<accession>F2U0S9</accession>
<feature type="region of interest" description="Disordered" evidence="8">
    <location>
        <begin position="569"/>
        <end position="683"/>
    </location>
</feature>
<keyword evidence="3" id="KW-0547">Nucleotide-binding</keyword>
<feature type="region of interest" description="Disordered" evidence="8">
    <location>
        <begin position="299"/>
        <end position="423"/>
    </location>
</feature>
<feature type="compositionally biased region" description="Low complexity" evidence="8">
    <location>
        <begin position="616"/>
        <end position="630"/>
    </location>
</feature>
<dbReference type="GO" id="GO:0006281">
    <property type="term" value="P:DNA repair"/>
    <property type="evidence" value="ECO:0007669"/>
    <property type="project" value="InterPro"/>
</dbReference>
<evidence type="ECO:0000256" key="2">
    <source>
        <dbReference type="ARBA" id="ARBA00006168"/>
    </source>
</evidence>
<dbReference type="PANTHER" id="PTHR12172:SF0">
    <property type="entry name" value="CELL CYCLE CHECKPOINT PROTEIN RAD17"/>
    <property type="match status" value="1"/>
</dbReference>
<dbReference type="STRING" id="946362.F2U0S9"/>
<dbReference type="KEGG" id="sre:PTSG_01094"/>
<organism evidence="11">
    <name type="scientific">Salpingoeca rosetta (strain ATCC 50818 / BSB-021)</name>
    <dbReference type="NCBI Taxonomy" id="946362"/>
    <lineage>
        <taxon>Eukaryota</taxon>
        <taxon>Choanoflagellata</taxon>
        <taxon>Craspedida</taxon>
        <taxon>Salpingoecidae</taxon>
        <taxon>Salpingoeca</taxon>
    </lineage>
</organism>
<dbReference type="AlphaFoldDB" id="F2U0S9"/>
<dbReference type="GeneID" id="16077659"/>
<feature type="compositionally biased region" description="Low complexity" evidence="8">
    <location>
        <begin position="319"/>
        <end position="335"/>
    </location>
</feature>
<feature type="compositionally biased region" description="Basic residues" evidence="8">
    <location>
        <begin position="308"/>
        <end position="318"/>
    </location>
</feature>
<evidence type="ECO:0000256" key="1">
    <source>
        <dbReference type="ARBA" id="ARBA00004123"/>
    </source>
</evidence>
<reference evidence="10" key="1">
    <citation type="submission" date="2009-08" db="EMBL/GenBank/DDBJ databases">
        <title>Annotation of Salpingoeca rosetta.</title>
        <authorList>
            <consortium name="The Broad Institute Genome Sequencing Platform"/>
            <person name="Russ C."/>
            <person name="Cuomo C."/>
            <person name="Burger G."/>
            <person name="Gray M.W."/>
            <person name="Holland P.W.H."/>
            <person name="King N."/>
            <person name="Lang F.B.F."/>
            <person name="Roger A.J."/>
            <person name="Ruiz-Trillo I."/>
            <person name="Young S.K."/>
            <person name="Zeng Q."/>
            <person name="Gargeya S."/>
            <person name="Alvarado L."/>
            <person name="Berlin A."/>
            <person name="Chapman S.B."/>
            <person name="Chen Z."/>
            <person name="Freedman E."/>
            <person name="Gellesch M."/>
            <person name="Goldberg J."/>
            <person name="Griggs A."/>
            <person name="Gujja S."/>
            <person name="Heilman E."/>
            <person name="Heiman D."/>
            <person name="Howarth C."/>
            <person name="Mehta T."/>
            <person name="Neiman D."/>
            <person name="Pearson M."/>
            <person name="Roberts A."/>
            <person name="Saif S."/>
            <person name="Shea T."/>
            <person name="Shenoy N."/>
            <person name="Sisk P."/>
            <person name="Stolte C."/>
            <person name="Sykes S."/>
            <person name="White J."/>
            <person name="Yandava C."/>
            <person name="Haas B."/>
            <person name="Nusbaum C."/>
            <person name="Birren B."/>
        </authorList>
    </citation>
    <scope>NUCLEOTIDE SEQUENCE [LARGE SCALE GENOMIC DNA]</scope>
    <source>
        <strain evidence="10">ATCC 50818</strain>
    </source>
</reference>
<comment type="subcellular location">
    <subcellularLocation>
        <location evidence="1">Nucleus</location>
    </subcellularLocation>
</comment>